<gene>
    <name evidence="7" type="ORF">ACE1CC_01040</name>
</gene>
<dbReference type="Gene3D" id="1.10.287.950">
    <property type="entry name" value="Methyl-accepting chemotaxis protein"/>
    <property type="match status" value="1"/>
</dbReference>
<dbReference type="RefSeq" id="WP_413268620.1">
    <property type="nucleotide sequence ID" value="NZ_JBHFNQ010000012.1"/>
</dbReference>
<dbReference type="PANTHER" id="PTHR32089">
    <property type="entry name" value="METHYL-ACCEPTING CHEMOTAXIS PROTEIN MCPB"/>
    <property type="match status" value="1"/>
</dbReference>
<dbReference type="InterPro" id="IPR004090">
    <property type="entry name" value="Chemotax_Me-accpt_rcpt"/>
</dbReference>
<evidence type="ECO:0000259" key="6">
    <source>
        <dbReference type="PROSITE" id="PS50111"/>
    </source>
</evidence>
<keyword evidence="5" id="KW-0472">Membrane</keyword>
<dbReference type="SMART" id="SM00283">
    <property type="entry name" value="MA"/>
    <property type="match status" value="1"/>
</dbReference>
<dbReference type="InterPro" id="IPR004089">
    <property type="entry name" value="MCPsignal_dom"/>
</dbReference>
<feature type="transmembrane region" description="Helical" evidence="5">
    <location>
        <begin position="230"/>
        <end position="255"/>
    </location>
</feature>
<keyword evidence="5" id="KW-0812">Transmembrane</keyword>
<protein>
    <submittedName>
        <fullName evidence="7">Methyl-accepting chemotaxis protein</fullName>
    </submittedName>
</protein>
<evidence type="ECO:0000313" key="7">
    <source>
        <dbReference type="EMBL" id="MFB2875456.1"/>
    </source>
</evidence>
<comment type="similarity">
    <text evidence="2">Belongs to the methyl-accepting chemotaxis (MCP) protein family.</text>
</comment>
<evidence type="ECO:0000313" key="8">
    <source>
        <dbReference type="Proteomes" id="UP001576774"/>
    </source>
</evidence>
<dbReference type="PANTHER" id="PTHR32089:SF112">
    <property type="entry name" value="LYSOZYME-LIKE PROTEIN-RELATED"/>
    <property type="match status" value="1"/>
</dbReference>
<feature type="domain" description="Methyl-accepting transducer" evidence="6">
    <location>
        <begin position="265"/>
        <end position="501"/>
    </location>
</feature>
<dbReference type="PRINTS" id="PR00260">
    <property type="entry name" value="CHEMTRNSDUCR"/>
</dbReference>
<dbReference type="InterPro" id="IPR024478">
    <property type="entry name" value="HlyB_4HB_MCP"/>
</dbReference>
<dbReference type="PROSITE" id="PS50111">
    <property type="entry name" value="CHEMOTAXIS_TRANSDUC_2"/>
    <property type="match status" value="1"/>
</dbReference>
<dbReference type="Pfam" id="PF12729">
    <property type="entry name" value="4HB_MCP_1"/>
    <property type="match status" value="1"/>
</dbReference>
<keyword evidence="5" id="KW-1133">Transmembrane helix</keyword>
<reference evidence="7 8" key="1">
    <citation type="submission" date="2024-09" db="EMBL/GenBank/DDBJ databases">
        <title>Floridaenema gen nov. (Aerosakkonemataceae, Aerosakkonematales ord. nov., Cyanobacteria) from benthic tropical and subtropical fresh waters, with the description of four new species.</title>
        <authorList>
            <person name="Moretto J.A."/>
            <person name="Berthold D.E."/>
            <person name="Lefler F.W."/>
            <person name="Huang I.-S."/>
            <person name="Laughinghouse H. IV."/>
        </authorList>
    </citation>
    <scope>NUCLEOTIDE SEQUENCE [LARGE SCALE GENOMIC DNA]</scope>
    <source>
        <strain evidence="7 8">BLCC-F46</strain>
    </source>
</reference>
<evidence type="ECO:0000256" key="1">
    <source>
        <dbReference type="ARBA" id="ARBA00023224"/>
    </source>
</evidence>
<keyword evidence="8" id="KW-1185">Reference proteome</keyword>
<accession>A0ABV4WZF9</accession>
<keyword evidence="1 3" id="KW-0807">Transducer</keyword>
<feature type="transmembrane region" description="Helical" evidence="5">
    <location>
        <begin position="12"/>
        <end position="34"/>
    </location>
</feature>
<feature type="coiled-coil region" evidence="4">
    <location>
        <begin position="294"/>
        <end position="363"/>
    </location>
</feature>
<evidence type="ECO:0000256" key="3">
    <source>
        <dbReference type="PROSITE-ProRule" id="PRU00284"/>
    </source>
</evidence>
<dbReference type="Proteomes" id="UP001576774">
    <property type="component" value="Unassembled WGS sequence"/>
</dbReference>
<name>A0ABV4WZF9_9CYAN</name>
<comment type="caution">
    <text evidence="7">The sequence shown here is derived from an EMBL/GenBank/DDBJ whole genome shotgun (WGS) entry which is preliminary data.</text>
</comment>
<dbReference type="SUPFAM" id="SSF58104">
    <property type="entry name" value="Methyl-accepting chemotaxis protein (MCP) signaling domain"/>
    <property type="match status" value="1"/>
</dbReference>
<dbReference type="EMBL" id="JBHFNQ010000012">
    <property type="protein sequence ID" value="MFB2875456.1"/>
    <property type="molecule type" value="Genomic_DNA"/>
</dbReference>
<evidence type="ECO:0000256" key="2">
    <source>
        <dbReference type="ARBA" id="ARBA00029447"/>
    </source>
</evidence>
<evidence type="ECO:0000256" key="5">
    <source>
        <dbReference type="SAM" id="Phobius"/>
    </source>
</evidence>
<keyword evidence="4" id="KW-0175">Coiled coil</keyword>
<proteinExistence type="inferred from homology"/>
<sequence>MNKFKNKVKKIGLQGKLFSAFLLMAFLVFIVGWVGQDGSFQLTGYLSEISEVRVPSIVGLQMMDRGLSAVQAGELALLNPLLTEKNRQDKLNQIQQAKKLIEAGYKKYDPLPRTANEDKLWQSFRVKWDRWQQEDKELLRLEEQLRQMGFRNPYSVQIDLYRKGQVNSPLMAKAVAARMLLEKMNTRAVTINKPLFIATQEALQKVIKENEAIAETQKQAADQSVAQTQFWVLLGMFGGSAIAIVLGVVLSVAIAKPLDRVIRGIVNTLVSSSTEMVATVQQQENIASKQAAAVNEITTTIDELKTSSKAAQEQVNAVVKEANQALSLAKTGSLTVRQTVEDITLLKNAVEAISQKIQALNQRMNQIGNISLIVSELANQTNMLALNAAVEAVRASEQGKGFSVIAIEIRRLADQSKQSAAEINTLVINIQKAIDSTVIEMDEGNNRMETGVKTAQQTVAAFEVVNKAIENIVSYNQKIALTAKEQALAMQQVVDAMNAINLGAQESAIGISQTKVTTENLNDVAFKLQAVV</sequence>
<dbReference type="Pfam" id="PF00015">
    <property type="entry name" value="MCPsignal"/>
    <property type="match status" value="1"/>
</dbReference>
<organism evidence="7 8">
    <name type="scientific">Floridaenema aerugineum BLCC-F46</name>
    <dbReference type="NCBI Taxonomy" id="3153654"/>
    <lineage>
        <taxon>Bacteria</taxon>
        <taxon>Bacillati</taxon>
        <taxon>Cyanobacteriota</taxon>
        <taxon>Cyanophyceae</taxon>
        <taxon>Oscillatoriophycideae</taxon>
        <taxon>Aerosakkonematales</taxon>
        <taxon>Aerosakkonemataceae</taxon>
        <taxon>Floridanema</taxon>
        <taxon>Floridanema aerugineum</taxon>
    </lineage>
</organism>
<evidence type="ECO:0000256" key="4">
    <source>
        <dbReference type="SAM" id="Coils"/>
    </source>
</evidence>